<dbReference type="RefSeq" id="WP_060600428.1">
    <property type="nucleotide sequence ID" value="NZ_BBWQ01000001.1"/>
</dbReference>
<sequence length="373" mass="39011">MGKSTPTAPNPYTTAAAQAQANSAAVRDSAAYNAVNQYGPLGSTTYQRRSDGTPYAQTVTLAPSAQSVLDGQLRAADTLTTRAASMANNIAALPLDVSKLPARPTTIPTAGTVTDTIPNQGNALQTVTATGLPSLPGLADFGADAARAQSASFGKAQALLQPDMTQSRNRLVQSLSDRGIPLDSSAGQAELDRLDRAQSEAMNRAAYDSVAAGSQEQSRLFGLASAARGQLYNEGLSTAGFNNDVANSRFSQDLASAQFANSAQNQRFSQAAQQASFSADQRDRALSEALTLRNQPLVETAAMLRAAPSFQMPGFQQTPAYSVEAPDISGLVEANYRNQVAAANQRQQALYGSATNLATTAIGAPWFGRWLGI</sequence>
<proteinExistence type="predicted"/>
<accession>A0A0P0YX46</accession>
<evidence type="ECO:0000313" key="1">
    <source>
        <dbReference type="EMBL" id="BAT25902.1"/>
    </source>
</evidence>
<reference evidence="1" key="1">
    <citation type="journal article" date="2015" name="Proc. Natl. Acad. Sci. U.S.A.">
        <title>Bacterial clade with the ribosomal RNA operon on a small plasmid rather than the chromosome.</title>
        <authorList>
            <person name="Anda M."/>
            <person name="Ohtsubo Y."/>
            <person name="Okubo T."/>
            <person name="Sugawara M."/>
            <person name="Nagata Y."/>
            <person name="Tsuda M."/>
            <person name="Minamisawa K."/>
            <person name="Mitsui H."/>
        </authorList>
    </citation>
    <scope>NUCLEOTIDE SEQUENCE</scope>
    <source>
        <strain evidence="1">DSM 21988</strain>
    </source>
</reference>
<dbReference type="EMBL" id="LC066370">
    <property type="protein sequence ID" value="BAT25902.1"/>
    <property type="molecule type" value="Genomic_DNA"/>
</dbReference>
<name>A0A0P0YX46_9HYPH</name>
<protein>
    <submittedName>
        <fullName evidence="1">Uncharacterized protein</fullName>
    </submittedName>
</protein>
<organism evidence="1">
    <name type="scientific">Aureimonas altamirensis</name>
    <dbReference type="NCBI Taxonomy" id="370622"/>
    <lineage>
        <taxon>Bacteria</taxon>
        <taxon>Pseudomonadati</taxon>
        <taxon>Pseudomonadota</taxon>
        <taxon>Alphaproteobacteria</taxon>
        <taxon>Hyphomicrobiales</taxon>
        <taxon>Aurantimonadaceae</taxon>
        <taxon>Aureimonas</taxon>
    </lineage>
</organism>
<dbReference type="AlphaFoldDB" id="A0A0P0YX46"/>